<reference evidence="1" key="1">
    <citation type="journal article" date="2024" name="Virus Res.">
        <title>A novel genus of Pectobacterium bacteriophages display broad host range by targeting several species of Danish soft rot isolates.</title>
        <authorList>
            <person name="Pedersen J.S."/>
            <person name="Carstens A.B."/>
            <person name="Rothgard M.M."/>
            <person name="Roy C."/>
            <person name="Viry A."/>
            <person name="Papudeshi B."/>
            <person name="Kot W."/>
            <person name="Hille F."/>
            <person name="Franz C.M.A.P."/>
            <person name="Edwards R."/>
            <person name="Hansen L.H."/>
        </authorList>
    </citation>
    <scope>NUCLEOTIDE SEQUENCE</scope>
</reference>
<protein>
    <submittedName>
        <fullName evidence="1">Uncharacterized protein</fullName>
    </submittedName>
</protein>
<sequence>MDMKQVAEAKVLDSNGTYFIDGSVLPIYLDEYGQTFLIEEYEKGQPCRHYVKDLIQDGVLVSVNPIGFSY</sequence>
<reference evidence="1" key="2">
    <citation type="submission" date="2024-07" db="EMBL/GenBank/DDBJ databases">
        <authorList>
            <person name="Pedersen J.S."/>
            <person name="Mulbjerg M.R."/>
            <person name="Carstens A.B."/>
            <person name="Hansen L.H."/>
        </authorList>
    </citation>
    <scope>NUCLEOTIDE SEQUENCE</scope>
</reference>
<evidence type="ECO:0000313" key="1">
    <source>
        <dbReference type="EMBL" id="XDF89645.1"/>
    </source>
</evidence>
<name>A0AB39ABP0_9CAUD</name>
<gene>
    <name evidence="1" type="ORF">KGKXNULN_CDS0009</name>
</gene>
<proteinExistence type="predicted"/>
<accession>A0AB39ABP0</accession>
<dbReference type="EMBL" id="PQ008973">
    <property type="protein sequence ID" value="XDF89645.1"/>
    <property type="molecule type" value="Genomic_DNA"/>
</dbReference>
<organism evidence="1">
    <name type="scientific">Pectobacterium phage Pappous</name>
    <dbReference type="NCBI Taxonomy" id="3158140"/>
    <lineage>
        <taxon>Viruses</taxon>
        <taxon>Duplodnaviria</taxon>
        <taxon>Heunggongvirae</taxon>
        <taxon>Uroviricota</taxon>
        <taxon>Caudoviricetes</taxon>
    </lineage>
</organism>